<keyword evidence="1" id="KW-0812">Transmembrane</keyword>
<name>A0A0F9K871_9ZZZZ</name>
<dbReference type="AlphaFoldDB" id="A0A0F9K871"/>
<keyword evidence="1" id="KW-0472">Membrane</keyword>
<comment type="caution">
    <text evidence="2">The sequence shown here is derived from an EMBL/GenBank/DDBJ whole genome shotgun (WGS) entry which is preliminary data.</text>
</comment>
<protein>
    <submittedName>
        <fullName evidence="2">Uncharacterized protein</fullName>
    </submittedName>
</protein>
<sequence>MKDIERIEKMLDKHELKGDKMKEKIFDKLEANSISMAEVKVEIRDMRKDVEKHAEWISDNKTAIGKLKTLISVEATKTAFVVSIIVAILTTVFALAMQDFF</sequence>
<dbReference type="EMBL" id="LAZR01015782">
    <property type="protein sequence ID" value="KKM07393.1"/>
    <property type="molecule type" value="Genomic_DNA"/>
</dbReference>
<feature type="transmembrane region" description="Helical" evidence="1">
    <location>
        <begin position="78"/>
        <end position="97"/>
    </location>
</feature>
<evidence type="ECO:0000256" key="1">
    <source>
        <dbReference type="SAM" id="Phobius"/>
    </source>
</evidence>
<evidence type="ECO:0000313" key="2">
    <source>
        <dbReference type="EMBL" id="KKM07393.1"/>
    </source>
</evidence>
<proteinExistence type="predicted"/>
<reference evidence="2" key="1">
    <citation type="journal article" date="2015" name="Nature">
        <title>Complex archaea that bridge the gap between prokaryotes and eukaryotes.</title>
        <authorList>
            <person name="Spang A."/>
            <person name="Saw J.H."/>
            <person name="Jorgensen S.L."/>
            <person name="Zaremba-Niedzwiedzka K."/>
            <person name="Martijn J."/>
            <person name="Lind A.E."/>
            <person name="van Eijk R."/>
            <person name="Schleper C."/>
            <person name="Guy L."/>
            <person name="Ettema T.J."/>
        </authorList>
    </citation>
    <scope>NUCLEOTIDE SEQUENCE</scope>
</reference>
<gene>
    <name evidence="2" type="ORF">LCGC14_1734410</name>
</gene>
<keyword evidence="1" id="KW-1133">Transmembrane helix</keyword>
<accession>A0A0F9K871</accession>
<organism evidence="2">
    <name type="scientific">marine sediment metagenome</name>
    <dbReference type="NCBI Taxonomy" id="412755"/>
    <lineage>
        <taxon>unclassified sequences</taxon>
        <taxon>metagenomes</taxon>
        <taxon>ecological metagenomes</taxon>
    </lineage>
</organism>